<feature type="compositionally biased region" description="Basic and acidic residues" evidence="1">
    <location>
        <begin position="574"/>
        <end position="586"/>
    </location>
</feature>
<dbReference type="EMBL" id="CP077062">
    <property type="protein sequence ID" value="QWZ07592.1"/>
    <property type="molecule type" value="Genomic_DNA"/>
</dbReference>
<feature type="domain" description="DUF1023" evidence="2">
    <location>
        <begin position="317"/>
        <end position="483"/>
    </location>
</feature>
<reference evidence="3" key="1">
    <citation type="submission" date="2021-06" db="EMBL/GenBank/DDBJ databases">
        <title>Complete genome sequence of Nocardioides sp. G188.</title>
        <authorList>
            <person name="Im W.-T."/>
        </authorList>
    </citation>
    <scope>NUCLEOTIDE SEQUENCE</scope>
    <source>
        <strain evidence="3">G188</strain>
    </source>
</reference>
<keyword evidence="4" id="KW-1185">Reference proteome</keyword>
<dbReference type="RefSeq" id="WP_216939103.1">
    <property type="nucleotide sequence ID" value="NZ_CP077062.1"/>
</dbReference>
<dbReference type="AlphaFoldDB" id="A0A975SX84"/>
<keyword evidence="3" id="KW-0378">Hydrolase</keyword>
<protein>
    <submittedName>
        <fullName evidence="3">Alpha/beta hydrolase family protein</fullName>
    </submittedName>
</protein>
<evidence type="ECO:0000259" key="2">
    <source>
        <dbReference type="Pfam" id="PF06259"/>
    </source>
</evidence>
<evidence type="ECO:0000313" key="4">
    <source>
        <dbReference type="Proteomes" id="UP000683575"/>
    </source>
</evidence>
<feature type="region of interest" description="Disordered" evidence="1">
    <location>
        <begin position="1"/>
        <end position="21"/>
    </location>
</feature>
<accession>A0A975SX84</accession>
<evidence type="ECO:0000256" key="1">
    <source>
        <dbReference type="SAM" id="MobiDB-lite"/>
    </source>
</evidence>
<dbReference type="GO" id="GO:0016787">
    <property type="term" value="F:hydrolase activity"/>
    <property type="evidence" value="ECO:0007669"/>
    <property type="project" value="UniProtKB-KW"/>
</dbReference>
<organism evidence="3 4">
    <name type="scientific">Nocardioides panacis</name>
    <dbReference type="NCBI Taxonomy" id="2849501"/>
    <lineage>
        <taxon>Bacteria</taxon>
        <taxon>Bacillati</taxon>
        <taxon>Actinomycetota</taxon>
        <taxon>Actinomycetes</taxon>
        <taxon>Propionibacteriales</taxon>
        <taxon>Nocardioidaceae</taxon>
        <taxon>Nocardioides</taxon>
    </lineage>
</organism>
<dbReference type="Pfam" id="PF06259">
    <property type="entry name" value="Abhydrolase_8"/>
    <property type="match status" value="1"/>
</dbReference>
<gene>
    <name evidence="3" type="ORF">KRR39_19535</name>
</gene>
<dbReference type="InterPro" id="IPR010427">
    <property type="entry name" value="DUF1023"/>
</dbReference>
<proteinExistence type="predicted"/>
<sequence>MTVTIRIPASEPTIRRPQGDPGSVDAVARALYVAAGRYEEFGDLAATAKAVPGWYGDAYDAYAAAASRASGEHATMAATLKRVAHVCSGHGDTLTDLLHDCDALEDTKVWLDGSRDNLVADVAAARDATPEEVAALQDRAQNLRTGYRSLVLDHEALQRKVRANEDLMRTAFEGAVALERILGPGGTADPLASGAMGRPGAPGHGASPTQVAEWWSTLTAAEKEAVVATYPDVVGCADGLPADARDQANRITLDGDLDLLAGKEDDGTISSLEARTLANARAAGTALDRADGYVDPTTGETPGGQLWLYDPGAFDGDGRIAVAVGDLDTADDVAVRVPGITNDGQDAPTLTQEAINVYQSATYRGDGSTIASMMWLGYDAPDAFYDTATLTEGRAEDGGERFADAIDGLRASRPHDAAHLTAIGHSYGSTTLAHAATDHHVAVDDLVLVGSPGAGGGVDHASELGVGADHVWVGRNSEDLVAALGDHGWVGAHTLAGAGLGNDPSEDDFGAHRFEAEDVTRSGWHRGTGQHGNYFNVDTESLYNIGRVVDGHGGDVRLADHTYDPWYEGPQDPEQDRTPTSDEAGRSDTVGGRP</sequence>
<name>A0A975SX84_9ACTN</name>
<evidence type="ECO:0000313" key="3">
    <source>
        <dbReference type="EMBL" id="QWZ07592.1"/>
    </source>
</evidence>
<feature type="region of interest" description="Disordered" evidence="1">
    <location>
        <begin position="560"/>
        <end position="594"/>
    </location>
</feature>
<dbReference type="KEGG" id="nps:KRR39_19535"/>
<dbReference type="Proteomes" id="UP000683575">
    <property type="component" value="Chromosome"/>
</dbReference>